<proteinExistence type="inferred from homology"/>
<name>A0A248LEV5_9NEIS</name>
<dbReference type="PANTHER" id="PTHR11941:SF141">
    <property type="entry name" value="ENOYL-COA HYDRATASE_ISOMERASE-RELATED"/>
    <property type="match status" value="1"/>
</dbReference>
<accession>A0A248LEV5</accession>
<dbReference type="EMBL" id="CP022115">
    <property type="protein sequence ID" value="ASJ23051.1"/>
    <property type="molecule type" value="Genomic_DNA"/>
</dbReference>
<comment type="similarity">
    <text evidence="1 3">Belongs to the enoyl-CoA hydratase/isomerase family.</text>
</comment>
<dbReference type="GO" id="GO:0006635">
    <property type="term" value="P:fatty acid beta-oxidation"/>
    <property type="evidence" value="ECO:0007669"/>
    <property type="project" value="TreeGrafter"/>
</dbReference>
<organism evidence="4 5">
    <name type="scientific">Laribacter hongkongensis</name>
    <dbReference type="NCBI Taxonomy" id="168471"/>
    <lineage>
        <taxon>Bacteria</taxon>
        <taxon>Pseudomonadati</taxon>
        <taxon>Pseudomonadota</taxon>
        <taxon>Betaproteobacteria</taxon>
        <taxon>Neisseriales</taxon>
        <taxon>Aquaspirillaceae</taxon>
        <taxon>Laribacter</taxon>
    </lineage>
</organism>
<sequence length="265" mass="27651">MTDYPGLQVEKRGSTAVVTLSNPPANTWTRDSLDALVRLVDDLEADAGIRALVLVGEGSKFFCAGADLKLFADGDSGTAAVMSQAFGRAFERLSAYRGVSIAAINGYAMGGGLEVALACDLRVAEAQAQLALPEASVGLLPCAGGTQLLPHLVGEGWAKRLILLGERIDAATAERIGLVEQVVPAGEALPAALAMAERAARQSPDSVVACKRLVQAARTVPPALNLPLERELFVGLFAGSNQQEGVGAFLQKRPPVWQVAGKEHA</sequence>
<dbReference type="OrthoDB" id="9807606at2"/>
<evidence type="ECO:0000256" key="3">
    <source>
        <dbReference type="RuleBase" id="RU003707"/>
    </source>
</evidence>
<gene>
    <name evidence="4" type="ORF">LHGZ1_0220</name>
</gene>
<keyword evidence="2" id="KW-0456">Lyase</keyword>
<dbReference type="CDD" id="cd06558">
    <property type="entry name" value="crotonase-like"/>
    <property type="match status" value="1"/>
</dbReference>
<evidence type="ECO:0000256" key="1">
    <source>
        <dbReference type="ARBA" id="ARBA00005254"/>
    </source>
</evidence>
<dbReference type="Gene3D" id="3.90.226.10">
    <property type="entry name" value="2-enoyl-CoA Hydratase, Chain A, domain 1"/>
    <property type="match status" value="1"/>
</dbReference>
<dbReference type="Pfam" id="PF00378">
    <property type="entry name" value="ECH_1"/>
    <property type="match status" value="1"/>
</dbReference>
<dbReference type="AlphaFoldDB" id="A0A248LEV5"/>
<evidence type="ECO:0000256" key="2">
    <source>
        <dbReference type="ARBA" id="ARBA00023239"/>
    </source>
</evidence>
<dbReference type="Proteomes" id="UP000197424">
    <property type="component" value="Chromosome"/>
</dbReference>
<dbReference type="InterPro" id="IPR001753">
    <property type="entry name" value="Enoyl-CoA_hydra/iso"/>
</dbReference>
<dbReference type="NCBIfam" id="NF006566">
    <property type="entry name" value="PRK09076.1"/>
    <property type="match status" value="1"/>
</dbReference>
<dbReference type="Gene3D" id="1.10.12.10">
    <property type="entry name" value="Lyase 2-enoyl-coa Hydratase, Chain A, domain 2"/>
    <property type="match status" value="1"/>
</dbReference>
<dbReference type="FunFam" id="3.90.226.10:FF:000009">
    <property type="entry name" value="Carnitinyl-CoA dehydratase"/>
    <property type="match status" value="1"/>
</dbReference>
<protein>
    <submittedName>
        <fullName evidence="4">Enoyl-CoA hydratase</fullName>
    </submittedName>
</protein>
<dbReference type="InterPro" id="IPR018376">
    <property type="entry name" value="Enoyl-CoA_hyd/isom_CS"/>
</dbReference>
<dbReference type="PROSITE" id="PS00166">
    <property type="entry name" value="ENOYL_COA_HYDRATASE"/>
    <property type="match status" value="1"/>
</dbReference>
<evidence type="ECO:0000313" key="4">
    <source>
        <dbReference type="EMBL" id="ASJ23051.1"/>
    </source>
</evidence>
<dbReference type="SUPFAM" id="SSF52096">
    <property type="entry name" value="ClpP/crotonase"/>
    <property type="match status" value="1"/>
</dbReference>
<dbReference type="InterPro" id="IPR029045">
    <property type="entry name" value="ClpP/crotonase-like_dom_sf"/>
</dbReference>
<dbReference type="PANTHER" id="PTHR11941">
    <property type="entry name" value="ENOYL-COA HYDRATASE-RELATED"/>
    <property type="match status" value="1"/>
</dbReference>
<dbReference type="GO" id="GO:0016829">
    <property type="term" value="F:lyase activity"/>
    <property type="evidence" value="ECO:0007669"/>
    <property type="project" value="UniProtKB-KW"/>
</dbReference>
<dbReference type="InterPro" id="IPR014748">
    <property type="entry name" value="Enoyl-CoA_hydra_C"/>
</dbReference>
<reference evidence="5" key="1">
    <citation type="submission" date="2017-06" db="EMBL/GenBank/DDBJ databases">
        <title>Whole genome sequence of Laribacter hongkongensis LHGZ1.</title>
        <authorList>
            <person name="Chen D."/>
            <person name="Wu H."/>
            <person name="Chen J."/>
        </authorList>
    </citation>
    <scope>NUCLEOTIDE SEQUENCE [LARGE SCALE GENOMIC DNA]</scope>
    <source>
        <strain evidence="5">LHGZ1</strain>
    </source>
</reference>
<dbReference type="RefSeq" id="WP_088859889.1">
    <property type="nucleotide sequence ID" value="NZ_CP022115.1"/>
</dbReference>
<evidence type="ECO:0000313" key="5">
    <source>
        <dbReference type="Proteomes" id="UP000197424"/>
    </source>
</evidence>